<name>A0A9P5PT72_9AGAR</name>
<dbReference type="AlphaFoldDB" id="A0A9P5PT72"/>
<dbReference type="OrthoDB" id="5953249at2759"/>
<dbReference type="SUPFAM" id="SSF53098">
    <property type="entry name" value="Ribonuclease H-like"/>
    <property type="match status" value="1"/>
</dbReference>
<dbReference type="PANTHER" id="PTHR28083">
    <property type="entry name" value="GOOD FOR FULL DBP5 ACTIVITY PROTEIN 2"/>
    <property type="match status" value="1"/>
</dbReference>
<proteinExistence type="predicted"/>
<sequence>MLDNQCALFSNLFSETNAFPQTNMVSMTKKEAKAQARRKERSEALETLQQAYNENRVITAIDFEWISFDKKEKIMTEFGWSTLSPHDTQKGGHIIVEEWQTKHNPWCESHCYLYEWGTVEVVTQNEIGRKIKEILANIHMDAYIFHGAKEDVDLLNKLKITLDKPILDTLLALAAKIGKHESMESLATACNVFNIAARYLHNAGNDVHFTVLVGKVIAEQEVSDHQVAMARVPKLTPVKPVIPNMDWKLCLAIFTHDSIPPHELVGPSDLFSNTGLSIAGEPLLKEGILTLLKNKLDSFPGEEIERRCNIILTQQNIGSY</sequence>
<organism evidence="2 3">
    <name type="scientific">Rhodocollybia butyracea</name>
    <dbReference type="NCBI Taxonomy" id="206335"/>
    <lineage>
        <taxon>Eukaryota</taxon>
        <taxon>Fungi</taxon>
        <taxon>Dikarya</taxon>
        <taxon>Basidiomycota</taxon>
        <taxon>Agaricomycotina</taxon>
        <taxon>Agaricomycetes</taxon>
        <taxon>Agaricomycetidae</taxon>
        <taxon>Agaricales</taxon>
        <taxon>Marasmiineae</taxon>
        <taxon>Omphalotaceae</taxon>
        <taxon>Rhodocollybia</taxon>
    </lineage>
</organism>
<evidence type="ECO:0000313" key="3">
    <source>
        <dbReference type="Proteomes" id="UP000772434"/>
    </source>
</evidence>
<dbReference type="Pfam" id="PF21762">
    <property type="entry name" value="DEDDh_C"/>
    <property type="match status" value="1"/>
</dbReference>
<dbReference type="InterPro" id="IPR036397">
    <property type="entry name" value="RNaseH_sf"/>
</dbReference>
<dbReference type="EMBL" id="JADNRY010000049">
    <property type="protein sequence ID" value="KAF9069578.1"/>
    <property type="molecule type" value="Genomic_DNA"/>
</dbReference>
<dbReference type="PANTHER" id="PTHR28083:SF1">
    <property type="entry name" value="GOOD FOR FULL DBP5 ACTIVITY PROTEIN 2"/>
    <property type="match status" value="1"/>
</dbReference>
<evidence type="ECO:0000313" key="2">
    <source>
        <dbReference type="EMBL" id="KAF9069578.1"/>
    </source>
</evidence>
<comment type="caution">
    <text evidence="2">The sequence shown here is derived from an EMBL/GenBank/DDBJ whole genome shotgun (WGS) entry which is preliminary data.</text>
</comment>
<dbReference type="Proteomes" id="UP000772434">
    <property type="component" value="Unassembled WGS sequence"/>
</dbReference>
<keyword evidence="3" id="KW-1185">Reference proteome</keyword>
<protein>
    <recommendedName>
        <fullName evidence="1">Gfd2/YDR514C-like C-terminal domain-containing protein</fullName>
    </recommendedName>
</protein>
<dbReference type="Gene3D" id="3.30.420.10">
    <property type="entry name" value="Ribonuclease H-like superfamily/Ribonuclease H"/>
    <property type="match status" value="1"/>
</dbReference>
<dbReference type="InterPro" id="IPR048519">
    <property type="entry name" value="Gfd2/YDR514C-like_C"/>
</dbReference>
<feature type="domain" description="Gfd2/YDR514C-like C-terminal" evidence="1">
    <location>
        <begin position="57"/>
        <end position="212"/>
    </location>
</feature>
<reference evidence="2" key="1">
    <citation type="submission" date="2020-11" db="EMBL/GenBank/DDBJ databases">
        <authorList>
            <consortium name="DOE Joint Genome Institute"/>
            <person name="Ahrendt S."/>
            <person name="Riley R."/>
            <person name="Andreopoulos W."/>
            <person name="Labutti K."/>
            <person name="Pangilinan J."/>
            <person name="Ruiz-Duenas F.J."/>
            <person name="Barrasa J.M."/>
            <person name="Sanchez-Garcia M."/>
            <person name="Camarero S."/>
            <person name="Miyauchi S."/>
            <person name="Serrano A."/>
            <person name="Linde D."/>
            <person name="Babiker R."/>
            <person name="Drula E."/>
            <person name="Ayuso-Fernandez I."/>
            <person name="Pacheco R."/>
            <person name="Padilla G."/>
            <person name="Ferreira P."/>
            <person name="Barriuso J."/>
            <person name="Kellner H."/>
            <person name="Castanera R."/>
            <person name="Alfaro M."/>
            <person name="Ramirez L."/>
            <person name="Pisabarro A.G."/>
            <person name="Kuo A."/>
            <person name="Tritt A."/>
            <person name="Lipzen A."/>
            <person name="He G."/>
            <person name="Yan M."/>
            <person name="Ng V."/>
            <person name="Cullen D."/>
            <person name="Martin F."/>
            <person name="Rosso M.-N."/>
            <person name="Henrissat B."/>
            <person name="Hibbett D."/>
            <person name="Martinez A.T."/>
            <person name="Grigoriev I.V."/>
        </authorList>
    </citation>
    <scope>NUCLEOTIDE SEQUENCE</scope>
    <source>
        <strain evidence="2">AH 40177</strain>
    </source>
</reference>
<gene>
    <name evidence="2" type="ORF">BDP27DRAFT_1420882</name>
</gene>
<accession>A0A9P5PT72</accession>
<dbReference type="InterPro" id="IPR040151">
    <property type="entry name" value="Gfd2/YDR514C-like"/>
</dbReference>
<dbReference type="InterPro" id="IPR012337">
    <property type="entry name" value="RNaseH-like_sf"/>
</dbReference>
<dbReference type="GO" id="GO:0005634">
    <property type="term" value="C:nucleus"/>
    <property type="evidence" value="ECO:0007669"/>
    <property type="project" value="TreeGrafter"/>
</dbReference>
<dbReference type="GO" id="GO:0003676">
    <property type="term" value="F:nucleic acid binding"/>
    <property type="evidence" value="ECO:0007669"/>
    <property type="project" value="InterPro"/>
</dbReference>
<evidence type="ECO:0000259" key="1">
    <source>
        <dbReference type="Pfam" id="PF21762"/>
    </source>
</evidence>